<evidence type="ECO:0000256" key="6">
    <source>
        <dbReference type="SAM" id="Phobius"/>
    </source>
</evidence>
<evidence type="ECO:0000313" key="9">
    <source>
        <dbReference type="Ensembl" id="ENSVKKP00000000293.1"/>
    </source>
</evidence>
<keyword evidence="5" id="KW-0325">Glycoprotein</keyword>
<evidence type="ECO:0000256" key="4">
    <source>
        <dbReference type="ARBA" id="ARBA00022933"/>
    </source>
</evidence>
<keyword evidence="2" id="KW-0964">Secreted</keyword>
<keyword evidence="6" id="KW-0472">Membrane</keyword>
<keyword evidence="10" id="KW-1185">Reference proteome</keyword>
<feature type="chain" id="PRO_5034984607" description="Selenoprotein P N-terminal domain-containing protein" evidence="7">
    <location>
        <begin position="23"/>
        <end position="236"/>
    </location>
</feature>
<keyword evidence="3 7" id="KW-0732">Signal</keyword>
<proteinExistence type="predicted"/>
<keyword evidence="6" id="KW-0812">Transmembrane</keyword>
<dbReference type="OMA" id="INGTAPM"/>
<dbReference type="Proteomes" id="UP000694545">
    <property type="component" value="Unplaced"/>
</dbReference>
<keyword evidence="6" id="KW-1133">Transmembrane helix</keyword>
<name>A0A8D2IUL1_VARKO</name>
<evidence type="ECO:0000256" key="5">
    <source>
        <dbReference type="ARBA" id="ARBA00023180"/>
    </source>
</evidence>
<dbReference type="PANTHER" id="PTHR10105">
    <property type="entry name" value="SELENOPROTEIN P"/>
    <property type="match status" value="1"/>
</dbReference>
<dbReference type="GO" id="GO:0001887">
    <property type="term" value="P:selenium compound metabolic process"/>
    <property type="evidence" value="ECO:0007669"/>
    <property type="project" value="TreeGrafter"/>
</dbReference>
<dbReference type="GO" id="GO:0008430">
    <property type="term" value="F:selenium binding"/>
    <property type="evidence" value="ECO:0007669"/>
    <property type="project" value="InterPro"/>
</dbReference>
<dbReference type="Pfam" id="PF04592">
    <property type="entry name" value="SelP_N"/>
    <property type="match status" value="1"/>
</dbReference>
<feature type="transmembrane region" description="Helical" evidence="6">
    <location>
        <begin position="53"/>
        <end position="73"/>
    </location>
</feature>
<evidence type="ECO:0000313" key="10">
    <source>
        <dbReference type="Proteomes" id="UP000694545"/>
    </source>
</evidence>
<organism evidence="9 10">
    <name type="scientific">Varanus komodoensis</name>
    <name type="common">Komodo dragon</name>
    <dbReference type="NCBI Taxonomy" id="61221"/>
    <lineage>
        <taxon>Eukaryota</taxon>
        <taxon>Metazoa</taxon>
        <taxon>Chordata</taxon>
        <taxon>Craniata</taxon>
        <taxon>Vertebrata</taxon>
        <taxon>Euteleostomi</taxon>
        <taxon>Lepidosauria</taxon>
        <taxon>Squamata</taxon>
        <taxon>Bifurcata</taxon>
        <taxon>Unidentata</taxon>
        <taxon>Episquamata</taxon>
        <taxon>Toxicofera</taxon>
        <taxon>Anguimorpha</taxon>
        <taxon>Paleoanguimorpha</taxon>
        <taxon>Varanoidea</taxon>
        <taxon>Varanidae</taxon>
        <taxon>Varanus</taxon>
    </lineage>
</organism>
<feature type="domain" description="Selenoprotein P N-terminal" evidence="8">
    <location>
        <begin position="29"/>
        <end position="189"/>
    </location>
</feature>
<comment type="subcellular location">
    <subcellularLocation>
        <location evidence="1">Secreted</location>
    </subcellularLocation>
</comment>
<dbReference type="InterPro" id="IPR037941">
    <property type="entry name" value="SeP"/>
</dbReference>
<sequence length="236" mass="26494">MHYSALATTTLLLGLVSTTAWAEVAENRTQICQPAPLWKINGTIPMAGTEGQVTVVALLKAILLMIVLFATSIGSLQKRLSHEGVANVSFMIVNEKTPLSRAMYWELKRHAPEGVPVYQQQILEPDVWQILNGDKDDFLIYDRCSRLGFHIQLPYSFLHLPYVEAAVRYTYHKDYCGNCSCQEEERINELAERWGRKEHLPSVKGLLVMQSVGSKELLSGCPTMPLSDRLSEGRSS</sequence>
<keyword evidence="4" id="KW-0712">Selenocysteine</keyword>
<dbReference type="PANTHER" id="PTHR10105:SF4">
    <property type="entry name" value="SELENOPROTEIN P2"/>
    <property type="match status" value="1"/>
</dbReference>
<dbReference type="Ensembl" id="ENSVKKT00000000303.1">
    <property type="protein sequence ID" value="ENSVKKP00000000293.1"/>
    <property type="gene ID" value="ENSVKKG00000000265.1"/>
</dbReference>
<evidence type="ECO:0000256" key="1">
    <source>
        <dbReference type="ARBA" id="ARBA00004613"/>
    </source>
</evidence>
<evidence type="ECO:0000256" key="2">
    <source>
        <dbReference type="ARBA" id="ARBA00022525"/>
    </source>
</evidence>
<reference evidence="9" key="2">
    <citation type="submission" date="2025-09" db="UniProtKB">
        <authorList>
            <consortium name="Ensembl"/>
        </authorList>
    </citation>
    <scope>IDENTIFICATION</scope>
</reference>
<evidence type="ECO:0000256" key="3">
    <source>
        <dbReference type="ARBA" id="ARBA00022729"/>
    </source>
</evidence>
<evidence type="ECO:0000259" key="8">
    <source>
        <dbReference type="Pfam" id="PF04592"/>
    </source>
</evidence>
<dbReference type="GO" id="GO:0005576">
    <property type="term" value="C:extracellular region"/>
    <property type="evidence" value="ECO:0007669"/>
    <property type="project" value="UniProtKB-SubCell"/>
</dbReference>
<protein>
    <recommendedName>
        <fullName evidence="8">Selenoprotein P N-terminal domain-containing protein</fullName>
    </recommendedName>
</protein>
<accession>A0A8D2IUL1</accession>
<evidence type="ECO:0000256" key="7">
    <source>
        <dbReference type="SAM" id="SignalP"/>
    </source>
</evidence>
<dbReference type="InterPro" id="IPR007671">
    <property type="entry name" value="Selenoprotein-P_N"/>
</dbReference>
<feature type="signal peptide" evidence="7">
    <location>
        <begin position="1"/>
        <end position="22"/>
    </location>
</feature>
<reference evidence="9" key="1">
    <citation type="submission" date="2025-08" db="UniProtKB">
        <authorList>
            <consortium name="Ensembl"/>
        </authorList>
    </citation>
    <scope>IDENTIFICATION</scope>
</reference>
<dbReference type="AlphaFoldDB" id="A0A8D2IUL1"/>